<dbReference type="Proteomes" id="UP001595593">
    <property type="component" value="Unassembled WGS sequence"/>
</dbReference>
<dbReference type="SUPFAM" id="SSF46785">
    <property type="entry name" value="Winged helix' DNA-binding domain"/>
    <property type="match status" value="1"/>
</dbReference>
<keyword evidence="2" id="KW-0805">Transcription regulation</keyword>
<evidence type="ECO:0000256" key="5">
    <source>
        <dbReference type="ARBA" id="ARBA00023163"/>
    </source>
</evidence>
<dbReference type="InterPro" id="IPR000847">
    <property type="entry name" value="LysR_HTH_N"/>
</dbReference>
<gene>
    <name evidence="7" type="ORF">ACFOD4_04750</name>
</gene>
<feature type="domain" description="HTH lysR-type" evidence="6">
    <location>
        <begin position="1"/>
        <end position="58"/>
    </location>
</feature>
<dbReference type="SUPFAM" id="SSF53850">
    <property type="entry name" value="Periplasmic binding protein-like II"/>
    <property type="match status" value="1"/>
</dbReference>
<dbReference type="InterPro" id="IPR036388">
    <property type="entry name" value="WH-like_DNA-bd_sf"/>
</dbReference>
<dbReference type="InterPro" id="IPR005119">
    <property type="entry name" value="LysR_subst-bd"/>
</dbReference>
<comment type="similarity">
    <text evidence="1">Belongs to the LysR transcriptional regulatory family.</text>
</comment>
<dbReference type="PANTHER" id="PTHR30293">
    <property type="entry name" value="TRANSCRIPTIONAL REGULATORY PROTEIN NAC-RELATED"/>
    <property type="match status" value="1"/>
</dbReference>
<organism evidence="7 8">
    <name type="scientific">Teichococcus globiformis</name>
    <dbReference type="NCBI Taxonomy" id="2307229"/>
    <lineage>
        <taxon>Bacteria</taxon>
        <taxon>Pseudomonadati</taxon>
        <taxon>Pseudomonadota</taxon>
        <taxon>Alphaproteobacteria</taxon>
        <taxon>Acetobacterales</taxon>
        <taxon>Roseomonadaceae</taxon>
        <taxon>Roseomonas</taxon>
    </lineage>
</organism>
<dbReference type="PROSITE" id="PS50931">
    <property type="entry name" value="HTH_LYSR"/>
    <property type="match status" value="1"/>
</dbReference>
<comment type="caution">
    <text evidence="7">The sequence shown here is derived from an EMBL/GenBank/DDBJ whole genome shotgun (WGS) entry which is preliminary data.</text>
</comment>
<protein>
    <submittedName>
        <fullName evidence="7">LysR substrate-binding domain-containing protein</fullName>
    </submittedName>
</protein>
<keyword evidence="8" id="KW-1185">Reference proteome</keyword>
<dbReference type="Pfam" id="PF03466">
    <property type="entry name" value="LysR_substrate"/>
    <property type="match status" value="1"/>
</dbReference>
<dbReference type="CDD" id="cd08433">
    <property type="entry name" value="PBP2_Nac"/>
    <property type="match status" value="1"/>
</dbReference>
<dbReference type="EMBL" id="JBHRTN010000006">
    <property type="protein sequence ID" value="MFC3124362.1"/>
    <property type="molecule type" value="Genomic_DNA"/>
</dbReference>
<dbReference type="Gene3D" id="3.40.190.290">
    <property type="match status" value="1"/>
</dbReference>
<keyword evidence="3" id="KW-0238">DNA-binding</keyword>
<dbReference type="PANTHER" id="PTHR30293:SF0">
    <property type="entry name" value="NITROGEN ASSIMILATION REGULATORY PROTEIN NAC"/>
    <property type="match status" value="1"/>
</dbReference>
<evidence type="ECO:0000313" key="7">
    <source>
        <dbReference type="EMBL" id="MFC3124362.1"/>
    </source>
</evidence>
<evidence type="ECO:0000313" key="8">
    <source>
        <dbReference type="Proteomes" id="UP001595593"/>
    </source>
</evidence>
<accession>A0ABV7G219</accession>
<keyword evidence="4" id="KW-0010">Activator</keyword>
<reference evidence="8" key="1">
    <citation type="journal article" date="2019" name="Int. J. Syst. Evol. Microbiol.">
        <title>The Global Catalogue of Microorganisms (GCM) 10K type strain sequencing project: providing services to taxonomists for standard genome sequencing and annotation.</title>
        <authorList>
            <consortium name="The Broad Institute Genomics Platform"/>
            <consortium name="The Broad Institute Genome Sequencing Center for Infectious Disease"/>
            <person name="Wu L."/>
            <person name="Ma J."/>
        </authorList>
    </citation>
    <scope>NUCLEOTIDE SEQUENCE [LARGE SCALE GENOMIC DNA]</scope>
    <source>
        <strain evidence="8">KCTC 52094</strain>
    </source>
</reference>
<evidence type="ECO:0000256" key="4">
    <source>
        <dbReference type="ARBA" id="ARBA00023159"/>
    </source>
</evidence>
<keyword evidence="5" id="KW-0804">Transcription</keyword>
<evidence type="ECO:0000259" key="6">
    <source>
        <dbReference type="PROSITE" id="PS50931"/>
    </source>
</evidence>
<dbReference type="RefSeq" id="WP_379594787.1">
    <property type="nucleotide sequence ID" value="NZ_JBHRTN010000006.1"/>
</dbReference>
<dbReference type="Pfam" id="PF00126">
    <property type="entry name" value="HTH_1"/>
    <property type="match status" value="1"/>
</dbReference>
<name>A0ABV7G219_9PROT</name>
<dbReference type="Gene3D" id="1.10.10.10">
    <property type="entry name" value="Winged helix-like DNA-binding domain superfamily/Winged helix DNA-binding domain"/>
    <property type="match status" value="1"/>
</dbReference>
<dbReference type="PRINTS" id="PR00039">
    <property type="entry name" value="HTHLYSR"/>
</dbReference>
<dbReference type="InterPro" id="IPR036390">
    <property type="entry name" value="WH_DNA-bd_sf"/>
</dbReference>
<evidence type="ECO:0000256" key="3">
    <source>
        <dbReference type="ARBA" id="ARBA00023125"/>
    </source>
</evidence>
<evidence type="ECO:0000256" key="1">
    <source>
        <dbReference type="ARBA" id="ARBA00009437"/>
    </source>
</evidence>
<proteinExistence type="inferred from homology"/>
<sequence length="313" mass="33433">MDVRQLRYFLGVAEAGSFSAASVRLGIVQPALSQQVARLEADLGVALMVRNSRGIALTSAGEVLRDRATILLRDLQSTREAVLTEAGGPVKGSVTVGLPTTVAMALTLPFLRSMRERHPQIALHLAETQSGHLLEWLHQGKMDIAILFDTNGPQARGLEIEPLVTEELHLVSSSGHDPGGNGDCPLSRALTLPVLLPSREHGFRRLLDAQAAQLGSTWNVVAEVDALPHLKSAVAAGLAHTVLPRSALIREIETGLLHSRRICEPVLQRTAVLAVPSGKPSNAAARAVHTLMVELVRDQIDRGDWSGAAKPTG</sequence>
<evidence type="ECO:0000256" key="2">
    <source>
        <dbReference type="ARBA" id="ARBA00023015"/>
    </source>
</evidence>